<dbReference type="Gene3D" id="2.130.10.10">
    <property type="entry name" value="YVTN repeat-like/Quinoprotein amine dehydrogenase"/>
    <property type="match status" value="2"/>
</dbReference>
<feature type="region of interest" description="Disordered" evidence="5">
    <location>
        <begin position="37"/>
        <end position="72"/>
    </location>
</feature>
<dbReference type="InterPro" id="IPR036322">
    <property type="entry name" value="WD40_repeat_dom_sf"/>
</dbReference>
<dbReference type="PROSITE" id="PS00678">
    <property type="entry name" value="WD_REPEATS_1"/>
    <property type="match status" value="1"/>
</dbReference>
<feature type="repeat" description="WD" evidence="4">
    <location>
        <begin position="355"/>
        <end position="389"/>
    </location>
</feature>
<evidence type="ECO:0000256" key="2">
    <source>
        <dbReference type="ARBA" id="ARBA00022574"/>
    </source>
</evidence>
<protein>
    <submittedName>
        <fullName evidence="7">Periodic tryptophan protein 1 homolog</fullName>
    </submittedName>
</protein>
<dbReference type="PANTHER" id="PTHR14091:SF0">
    <property type="entry name" value="PERIODIC TRYPTOPHAN PROTEIN 1 HOMOLOG"/>
    <property type="match status" value="1"/>
</dbReference>
<dbReference type="GO" id="GO:0005634">
    <property type="term" value="C:nucleus"/>
    <property type="evidence" value="ECO:0007669"/>
    <property type="project" value="TreeGrafter"/>
</dbReference>
<keyword evidence="3" id="KW-0677">Repeat</keyword>
<gene>
    <name evidence="7" type="primary">LOC107264803</name>
</gene>
<dbReference type="PROSITE" id="PS50294">
    <property type="entry name" value="WD_REPEATS_REGION"/>
    <property type="match status" value="1"/>
</dbReference>
<dbReference type="InterPro" id="IPR044285">
    <property type="entry name" value="PWP1"/>
</dbReference>
<dbReference type="CTD" id="36150"/>
<dbReference type="KEGG" id="ccin:107264803"/>
<feature type="compositionally biased region" description="Acidic residues" evidence="5">
    <location>
        <begin position="44"/>
        <end position="53"/>
    </location>
</feature>
<keyword evidence="2 4" id="KW-0853">WD repeat</keyword>
<dbReference type="Pfam" id="PF00400">
    <property type="entry name" value="WD40"/>
    <property type="match status" value="3"/>
</dbReference>
<dbReference type="GO" id="GO:0006364">
    <property type="term" value="P:rRNA processing"/>
    <property type="evidence" value="ECO:0007669"/>
    <property type="project" value="InterPro"/>
</dbReference>
<dbReference type="SUPFAM" id="SSF50978">
    <property type="entry name" value="WD40 repeat-like"/>
    <property type="match status" value="1"/>
</dbReference>
<proteinExistence type="predicted"/>
<name>A0AAJ7FFA8_CEPCN</name>
<evidence type="ECO:0000313" key="7">
    <source>
        <dbReference type="RefSeq" id="XP_015588940.1"/>
    </source>
</evidence>
<evidence type="ECO:0000256" key="4">
    <source>
        <dbReference type="PROSITE-ProRule" id="PRU00221"/>
    </source>
</evidence>
<keyword evidence="1" id="KW-0597">Phosphoprotein</keyword>
<reference evidence="7" key="1">
    <citation type="submission" date="2025-08" db="UniProtKB">
        <authorList>
            <consortium name="RefSeq"/>
        </authorList>
    </citation>
    <scope>IDENTIFICATION</scope>
</reference>
<dbReference type="InterPro" id="IPR001680">
    <property type="entry name" value="WD40_rpt"/>
</dbReference>
<dbReference type="RefSeq" id="XP_015588940.1">
    <property type="nucleotide sequence ID" value="XM_015733454.2"/>
</dbReference>
<organism evidence="6 7">
    <name type="scientific">Cephus cinctus</name>
    <name type="common">Wheat stem sawfly</name>
    <dbReference type="NCBI Taxonomy" id="211228"/>
    <lineage>
        <taxon>Eukaryota</taxon>
        <taxon>Metazoa</taxon>
        <taxon>Ecdysozoa</taxon>
        <taxon>Arthropoda</taxon>
        <taxon>Hexapoda</taxon>
        <taxon>Insecta</taxon>
        <taxon>Pterygota</taxon>
        <taxon>Neoptera</taxon>
        <taxon>Endopterygota</taxon>
        <taxon>Hymenoptera</taxon>
        <taxon>Cephoidea</taxon>
        <taxon>Cephidae</taxon>
        <taxon>Cephus</taxon>
    </lineage>
</organism>
<evidence type="ECO:0000313" key="6">
    <source>
        <dbReference type="Proteomes" id="UP000694920"/>
    </source>
</evidence>
<dbReference type="SMART" id="SM00320">
    <property type="entry name" value="WD40"/>
    <property type="match status" value="4"/>
</dbReference>
<dbReference type="PROSITE" id="PS50082">
    <property type="entry name" value="WD_REPEATS_2"/>
    <property type="match status" value="2"/>
</dbReference>
<accession>A0AAJ7FFA8</accession>
<keyword evidence="6" id="KW-1185">Reference proteome</keyword>
<dbReference type="Proteomes" id="UP000694920">
    <property type="component" value="Unplaced"/>
</dbReference>
<sequence length="503" mass="56149">MNVIPCITWVKKGVAAAVPDKVQLTPQELENIIKQTESNIKDIESDDDNDDDTNPTVSKQANSSKGHQTQSDAMIEDEFNFDKYDDEAGNIHCNIGGLAVLNKDGKDPFVTVGDSEDEDSEKEDDIIKDTDNLVLVGHVDGDASILEVHVYNEEEGSFYCHHDILLPSFPLCIEWLNFDSSDPRPGNLCAIGNMTPIIEVWDLDVVDCLEPAFKLGRKPSKKLKLKRVGHRDAVLDLAWNSNYTHVLASGSVDQTVLLWDLENGTPVTKLNSFNEKVQTIEWHPSETQKLLTGCSDKTVRLFDCRAEDDFKAWQTAGEVERVLWNHFDPNYYFASTDNGQIQYVDVRQDNPIWQISAHEKEITGLCLSTSCPGLLVSSCNGGILKVWDVINHNEAILVWEKKANLGALQCLAANPDSPFIFVLGGDNKSDNMKVLNLLTSSAVSDRFKERQKIKLEFGDSQGTQTREVKTNQEIMEVTDEMESVALETSVSGSLGKKKKRNKK</sequence>
<feature type="repeat" description="WD" evidence="4">
    <location>
        <begin position="227"/>
        <end position="269"/>
    </location>
</feature>
<dbReference type="GeneID" id="107264803"/>
<feature type="region of interest" description="Disordered" evidence="5">
    <location>
        <begin position="484"/>
        <end position="503"/>
    </location>
</feature>
<dbReference type="InterPro" id="IPR015943">
    <property type="entry name" value="WD40/YVTN_repeat-like_dom_sf"/>
</dbReference>
<dbReference type="AlphaFoldDB" id="A0AAJ7FFA8"/>
<evidence type="ECO:0000256" key="5">
    <source>
        <dbReference type="SAM" id="MobiDB-lite"/>
    </source>
</evidence>
<evidence type="ECO:0000256" key="3">
    <source>
        <dbReference type="ARBA" id="ARBA00022737"/>
    </source>
</evidence>
<feature type="compositionally biased region" description="Polar residues" evidence="5">
    <location>
        <begin position="54"/>
        <end position="72"/>
    </location>
</feature>
<dbReference type="PANTHER" id="PTHR14091">
    <property type="entry name" value="PERIODIC TRYPTOPHAN PROTEIN 1"/>
    <property type="match status" value="1"/>
</dbReference>
<dbReference type="InterPro" id="IPR019775">
    <property type="entry name" value="WD40_repeat_CS"/>
</dbReference>
<evidence type="ECO:0000256" key="1">
    <source>
        <dbReference type="ARBA" id="ARBA00022553"/>
    </source>
</evidence>